<keyword evidence="7" id="KW-1185">Reference proteome</keyword>
<feature type="compositionally biased region" description="Pro residues" evidence="1">
    <location>
        <begin position="40"/>
        <end position="55"/>
    </location>
</feature>
<dbReference type="InterPro" id="IPR025241">
    <property type="entry name" value="DUF4190"/>
</dbReference>
<feature type="compositionally biased region" description="Low complexity" evidence="1">
    <location>
        <begin position="16"/>
        <end position="39"/>
    </location>
</feature>
<feature type="transmembrane region" description="Helical" evidence="2">
    <location>
        <begin position="124"/>
        <end position="147"/>
    </location>
</feature>
<evidence type="ECO:0000313" key="7">
    <source>
        <dbReference type="Proteomes" id="UP000618382"/>
    </source>
</evidence>
<accession>A0A7Y9FCM3</accession>
<protein>
    <recommendedName>
        <fullName evidence="3">DUF4190 domain-containing protein</fullName>
    </recommendedName>
</protein>
<keyword evidence="2" id="KW-0472">Membrane</keyword>
<sequence>MSTPQEPRDPYQQPDGPTSGTPATGVPPTGTPYPAGTGPEPTPVTGPQQPYPAAPAVPGSPVAGYGVAPTKNGLGVWSLVLGIASVVLCCLALGLPLGAVAIVLGVKARRATAQGLATNGGMGLAGLILGVVGVLASLYMVVGFAMVVSEQGGIEGYIDYVTSLAEQGQVPQP</sequence>
<feature type="transmembrane region" description="Helical" evidence="2">
    <location>
        <begin position="76"/>
        <end position="104"/>
    </location>
</feature>
<evidence type="ECO:0000313" key="6">
    <source>
        <dbReference type="Proteomes" id="UP000577956"/>
    </source>
</evidence>
<evidence type="ECO:0000256" key="2">
    <source>
        <dbReference type="SAM" id="Phobius"/>
    </source>
</evidence>
<organism evidence="5 6">
    <name type="scientific">Cellulomonas oligotrophica</name>
    <dbReference type="NCBI Taxonomy" id="931536"/>
    <lineage>
        <taxon>Bacteria</taxon>
        <taxon>Bacillati</taxon>
        <taxon>Actinomycetota</taxon>
        <taxon>Actinomycetes</taxon>
        <taxon>Micrococcales</taxon>
        <taxon>Cellulomonadaceae</taxon>
        <taxon>Cellulomonas</taxon>
    </lineage>
</organism>
<dbReference type="EMBL" id="BONN01000002">
    <property type="protein sequence ID" value="GIG31948.1"/>
    <property type="molecule type" value="Genomic_DNA"/>
</dbReference>
<feature type="region of interest" description="Disordered" evidence="1">
    <location>
        <begin position="1"/>
        <end position="55"/>
    </location>
</feature>
<dbReference type="Pfam" id="PF13828">
    <property type="entry name" value="DUF4190"/>
    <property type="match status" value="1"/>
</dbReference>
<feature type="domain" description="DUF4190" evidence="3">
    <location>
        <begin position="74"/>
        <end position="137"/>
    </location>
</feature>
<evidence type="ECO:0000313" key="5">
    <source>
        <dbReference type="EMBL" id="NYD84879.1"/>
    </source>
</evidence>
<keyword evidence="2" id="KW-1133">Transmembrane helix</keyword>
<name>A0A7Y9FCM3_9CELL</name>
<dbReference type="Proteomes" id="UP000577956">
    <property type="component" value="Unassembled WGS sequence"/>
</dbReference>
<gene>
    <name evidence="5" type="ORF">BKA21_000428</name>
    <name evidence="4" type="ORF">Col01nite_11070</name>
</gene>
<proteinExistence type="predicted"/>
<comment type="caution">
    <text evidence="5">The sequence shown here is derived from an EMBL/GenBank/DDBJ whole genome shotgun (WGS) entry which is preliminary data.</text>
</comment>
<dbReference type="AlphaFoldDB" id="A0A7Y9FCM3"/>
<dbReference type="EMBL" id="JACCBK010000001">
    <property type="protein sequence ID" value="NYD84879.1"/>
    <property type="molecule type" value="Genomic_DNA"/>
</dbReference>
<reference evidence="4 7" key="2">
    <citation type="submission" date="2021-01" db="EMBL/GenBank/DDBJ databases">
        <title>Whole genome shotgun sequence of Cellulomonas oligotrophica NBRC 109435.</title>
        <authorList>
            <person name="Komaki H."/>
            <person name="Tamura T."/>
        </authorList>
    </citation>
    <scope>NUCLEOTIDE SEQUENCE [LARGE SCALE GENOMIC DNA]</scope>
    <source>
        <strain evidence="4 7">NBRC 109435</strain>
    </source>
</reference>
<dbReference type="Proteomes" id="UP000618382">
    <property type="component" value="Unassembled WGS sequence"/>
</dbReference>
<reference evidence="5 6" key="1">
    <citation type="submission" date="2020-07" db="EMBL/GenBank/DDBJ databases">
        <title>Sequencing the genomes of 1000 actinobacteria strains.</title>
        <authorList>
            <person name="Klenk H.-P."/>
        </authorList>
    </citation>
    <scope>NUCLEOTIDE SEQUENCE [LARGE SCALE GENOMIC DNA]</scope>
    <source>
        <strain evidence="5 6">DSM 24482</strain>
    </source>
</reference>
<evidence type="ECO:0000256" key="1">
    <source>
        <dbReference type="SAM" id="MobiDB-lite"/>
    </source>
</evidence>
<evidence type="ECO:0000259" key="3">
    <source>
        <dbReference type="Pfam" id="PF13828"/>
    </source>
</evidence>
<evidence type="ECO:0000313" key="4">
    <source>
        <dbReference type="EMBL" id="GIG31948.1"/>
    </source>
</evidence>
<dbReference type="RefSeq" id="WP_140458839.1">
    <property type="nucleotide sequence ID" value="NZ_BAABFI010000003.1"/>
</dbReference>
<keyword evidence="2" id="KW-0812">Transmembrane</keyword>